<evidence type="ECO:0000313" key="3">
    <source>
        <dbReference type="Proteomes" id="UP000536262"/>
    </source>
</evidence>
<keyword evidence="1" id="KW-0472">Membrane</keyword>
<proteinExistence type="predicted"/>
<dbReference type="Proteomes" id="UP000536262">
    <property type="component" value="Unassembled WGS sequence"/>
</dbReference>
<protein>
    <recommendedName>
        <fullName evidence="4">Mercury ion transport protein</fullName>
    </recommendedName>
</protein>
<gene>
    <name evidence="2" type="ORF">GGR00_005566</name>
</gene>
<keyword evidence="1" id="KW-1133">Transmembrane helix</keyword>
<reference evidence="2 3" key="1">
    <citation type="submission" date="2020-08" db="EMBL/GenBank/DDBJ databases">
        <title>Genomic Encyclopedia of Type Strains, Phase IV (KMG-IV): sequencing the most valuable type-strain genomes for metagenomic binning, comparative biology and taxonomic classification.</title>
        <authorList>
            <person name="Goeker M."/>
        </authorList>
    </citation>
    <scope>NUCLEOTIDE SEQUENCE [LARGE SCALE GENOMIC DNA]</scope>
    <source>
        <strain evidence="2 3">DSM 7051</strain>
    </source>
</reference>
<evidence type="ECO:0008006" key="4">
    <source>
        <dbReference type="Google" id="ProtNLM"/>
    </source>
</evidence>
<comment type="caution">
    <text evidence="2">The sequence shown here is derived from an EMBL/GenBank/DDBJ whole genome shotgun (WGS) entry which is preliminary data.</text>
</comment>
<feature type="transmembrane region" description="Helical" evidence="1">
    <location>
        <begin position="25"/>
        <end position="53"/>
    </location>
</feature>
<organism evidence="2 3">
    <name type="scientific">Aminobacter aganoensis</name>
    <dbReference type="NCBI Taxonomy" id="83264"/>
    <lineage>
        <taxon>Bacteria</taxon>
        <taxon>Pseudomonadati</taxon>
        <taxon>Pseudomonadota</taxon>
        <taxon>Alphaproteobacteria</taxon>
        <taxon>Hyphomicrobiales</taxon>
        <taxon>Phyllobacteriaceae</taxon>
        <taxon>Aminobacter</taxon>
    </lineage>
</organism>
<dbReference type="RefSeq" id="WP_246441705.1">
    <property type="nucleotide sequence ID" value="NZ_BAABEG010000002.1"/>
</dbReference>
<keyword evidence="3" id="KW-1185">Reference proteome</keyword>
<keyword evidence="1" id="KW-0812">Transmembrane</keyword>
<evidence type="ECO:0000256" key="1">
    <source>
        <dbReference type="SAM" id="Phobius"/>
    </source>
</evidence>
<accession>A0A7X0FDR4</accession>
<dbReference type="AlphaFoldDB" id="A0A7X0FDR4"/>
<evidence type="ECO:0000313" key="2">
    <source>
        <dbReference type="EMBL" id="MBB6357742.1"/>
    </source>
</evidence>
<name>A0A7X0FDR4_9HYPH</name>
<dbReference type="EMBL" id="JACHOU010000030">
    <property type="protein sequence ID" value="MBB6357742.1"/>
    <property type="molecule type" value="Genomic_DNA"/>
</dbReference>
<sequence>MVQDETRTLGNTAVEPVENGFDRAALLSVGGIVAALGAATCCVVPLGWLNFTFTGTGVPPRQRMPVATQ</sequence>